<organism evidence="1 2">
    <name type="scientific">Senna tora</name>
    <dbReference type="NCBI Taxonomy" id="362788"/>
    <lineage>
        <taxon>Eukaryota</taxon>
        <taxon>Viridiplantae</taxon>
        <taxon>Streptophyta</taxon>
        <taxon>Embryophyta</taxon>
        <taxon>Tracheophyta</taxon>
        <taxon>Spermatophyta</taxon>
        <taxon>Magnoliopsida</taxon>
        <taxon>eudicotyledons</taxon>
        <taxon>Gunneridae</taxon>
        <taxon>Pentapetalae</taxon>
        <taxon>rosids</taxon>
        <taxon>fabids</taxon>
        <taxon>Fabales</taxon>
        <taxon>Fabaceae</taxon>
        <taxon>Caesalpinioideae</taxon>
        <taxon>Cassia clade</taxon>
        <taxon>Senna</taxon>
    </lineage>
</organism>
<dbReference type="EMBL" id="JAAIUW010000012">
    <property type="protein sequence ID" value="KAF7807104.1"/>
    <property type="molecule type" value="Genomic_DNA"/>
</dbReference>
<gene>
    <name evidence="1" type="ORF">G2W53_039265</name>
</gene>
<proteinExistence type="predicted"/>
<evidence type="ECO:0000313" key="1">
    <source>
        <dbReference type="EMBL" id="KAF7807104.1"/>
    </source>
</evidence>
<accession>A0A834T126</accession>
<comment type="caution">
    <text evidence="1">The sequence shown here is derived from an EMBL/GenBank/DDBJ whole genome shotgun (WGS) entry which is preliminary data.</text>
</comment>
<protein>
    <submittedName>
        <fullName evidence="1">NADP-dependent glyceraldehyde-3-phosphate dehydrogenase</fullName>
    </submittedName>
</protein>
<sequence length="129" mass="14212">MDFCPWVIILPKKPHLLNESTKSHLRLVVQKLCPKLSPLLCCAKESVSGVPLSFHFRCAPKLPFPVSIALWSRVFAAVAKIVSQNPQGAQGSNCRVSGQRNSKASQRCCHREGVRILGEGKFLVSDSFP</sequence>
<dbReference type="AlphaFoldDB" id="A0A834T126"/>
<name>A0A834T126_9FABA</name>
<evidence type="ECO:0000313" key="2">
    <source>
        <dbReference type="Proteomes" id="UP000634136"/>
    </source>
</evidence>
<dbReference type="Proteomes" id="UP000634136">
    <property type="component" value="Unassembled WGS sequence"/>
</dbReference>
<reference evidence="1" key="1">
    <citation type="submission" date="2020-09" db="EMBL/GenBank/DDBJ databases">
        <title>Genome-Enabled Discovery of Anthraquinone Biosynthesis in Senna tora.</title>
        <authorList>
            <person name="Kang S.-H."/>
            <person name="Pandey R.P."/>
            <person name="Lee C.-M."/>
            <person name="Sim J.-S."/>
            <person name="Jeong J.-T."/>
            <person name="Choi B.-S."/>
            <person name="Jung M."/>
            <person name="Ginzburg D."/>
            <person name="Zhao K."/>
            <person name="Won S.Y."/>
            <person name="Oh T.-J."/>
            <person name="Yu Y."/>
            <person name="Kim N.-H."/>
            <person name="Lee O.R."/>
            <person name="Lee T.-H."/>
            <person name="Bashyal P."/>
            <person name="Kim T.-S."/>
            <person name="Lee W.-H."/>
            <person name="Kawkins C."/>
            <person name="Kim C.-K."/>
            <person name="Kim J.S."/>
            <person name="Ahn B.O."/>
            <person name="Rhee S.Y."/>
            <person name="Sohng J.K."/>
        </authorList>
    </citation>
    <scope>NUCLEOTIDE SEQUENCE</scope>
    <source>
        <tissue evidence="1">Leaf</tissue>
    </source>
</reference>
<keyword evidence="2" id="KW-1185">Reference proteome</keyword>